<dbReference type="SMART" id="SM00507">
    <property type="entry name" value="HNHc"/>
    <property type="match status" value="1"/>
</dbReference>
<proteinExistence type="predicted"/>
<name>A0A928ZWS5_LEPEC</name>
<comment type="caution">
    <text evidence="2">The sequence shown here is derived from an EMBL/GenBank/DDBJ whole genome shotgun (WGS) entry which is preliminary data.</text>
</comment>
<evidence type="ECO:0000313" key="2">
    <source>
        <dbReference type="EMBL" id="MBE9068892.1"/>
    </source>
</evidence>
<dbReference type="EMBL" id="JADEXP010000211">
    <property type="protein sequence ID" value="MBE9068892.1"/>
    <property type="molecule type" value="Genomic_DNA"/>
</dbReference>
<keyword evidence="2" id="KW-0255">Endonuclease</keyword>
<dbReference type="Gene3D" id="1.10.30.50">
    <property type="match status" value="1"/>
</dbReference>
<gene>
    <name evidence="2" type="ORF">IQ260_19805</name>
</gene>
<accession>A0A928ZWS5</accession>
<dbReference type="Pfam" id="PF01844">
    <property type="entry name" value="HNH"/>
    <property type="match status" value="1"/>
</dbReference>
<sequence length="147" mass="18227">MNKHKKTLEELFRFADYIGSRRYHKMTQRDRDDYQKYDDWRYINGNGDLGTTSRSKQWVRQNSDEHCPVCRQEFSDREGRTIDHKLPRAHYPWLSLDFENLWVICHLCNEEKGERDWYEYERYILANYPKRHQYLTRFCPLKLLKNL</sequence>
<keyword evidence="3" id="KW-1185">Reference proteome</keyword>
<keyword evidence="2" id="KW-0378">Hydrolase</keyword>
<dbReference type="AlphaFoldDB" id="A0A928ZWS5"/>
<evidence type="ECO:0000259" key="1">
    <source>
        <dbReference type="SMART" id="SM00507"/>
    </source>
</evidence>
<dbReference type="GO" id="GO:0008270">
    <property type="term" value="F:zinc ion binding"/>
    <property type="evidence" value="ECO:0007669"/>
    <property type="project" value="InterPro"/>
</dbReference>
<dbReference type="InterPro" id="IPR003615">
    <property type="entry name" value="HNH_nuc"/>
</dbReference>
<reference evidence="2" key="1">
    <citation type="submission" date="2020-10" db="EMBL/GenBank/DDBJ databases">
        <authorList>
            <person name="Castelo-Branco R."/>
            <person name="Eusebio N."/>
            <person name="Adriana R."/>
            <person name="Vieira A."/>
            <person name="Brugerolle De Fraissinette N."/>
            <person name="Rezende De Castro R."/>
            <person name="Schneider M.P."/>
            <person name="Vasconcelos V."/>
            <person name="Leao P.N."/>
        </authorList>
    </citation>
    <scope>NUCLEOTIDE SEQUENCE</scope>
    <source>
        <strain evidence="2">LEGE 11479</strain>
    </source>
</reference>
<dbReference type="RefSeq" id="WP_193994817.1">
    <property type="nucleotide sequence ID" value="NZ_JADEXP010000211.1"/>
</dbReference>
<dbReference type="Proteomes" id="UP000615026">
    <property type="component" value="Unassembled WGS sequence"/>
</dbReference>
<organism evidence="2 3">
    <name type="scientific">Leptolyngbya cf. ectocarpi LEGE 11479</name>
    <dbReference type="NCBI Taxonomy" id="1828722"/>
    <lineage>
        <taxon>Bacteria</taxon>
        <taxon>Bacillati</taxon>
        <taxon>Cyanobacteriota</taxon>
        <taxon>Cyanophyceae</taxon>
        <taxon>Leptolyngbyales</taxon>
        <taxon>Leptolyngbyaceae</taxon>
        <taxon>Leptolyngbya group</taxon>
        <taxon>Leptolyngbya</taxon>
    </lineage>
</organism>
<dbReference type="GO" id="GO:0004519">
    <property type="term" value="F:endonuclease activity"/>
    <property type="evidence" value="ECO:0007669"/>
    <property type="project" value="UniProtKB-KW"/>
</dbReference>
<dbReference type="InterPro" id="IPR002711">
    <property type="entry name" value="HNH"/>
</dbReference>
<dbReference type="GO" id="GO:0003676">
    <property type="term" value="F:nucleic acid binding"/>
    <property type="evidence" value="ECO:0007669"/>
    <property type="project" value="InterPro"/>
</dbReference>
<feature type="domain" description="HNH nuclease" evidence="1">
    <location>
        <begin position="54"/>
        <end position="110"/>
    </location>
</feature>
<evidence type="ECO:0000313" key="3">
    <source>
        <dbReference type="Proteomes" id="UP000615026"/>
    </source>
</evidence>
<protein>
    <submittedName>
        <fullName evidence="2">HNH endonuclease</fullName>
    </submittedName>
</protein>
<keyword evidence="2" id="KW-0540">Nuclease</keyword>